<dbReference type="InterPro" id="IPR039357">
    <property type="entry name" value="SRD5A/TECR"/>
</dbReference>
<evidence type="ECO:0000256" key="1">
    <source>
        <dbReference type="ARBA" id="ARBA00004477"/>
    </source>
</evidence>
<feature type="transmembrane region" description="Helical" evidence="17">
    <location>
        <begin position="259"/>
        <end position="279"/>
    </location>
</feature>
<protein>
    <recommendedName>
        <fullName evidence="4">very-long-chain enoyl-CoA reductase</fullName>
        <ecNumber evidence="4">1.3.1.93</ecNumber>
    </recommendedName>
</protein>
<accession>A0AAV7K264</accession>
<evidence type="ECO:0000256" key="3">
    <source>
        <dbReference type="ARBA" id="ARBA00007742"/>
    </source>
</evidence>
<dbReference type="CDD" id="cd01801">
    <property type="entry name" value="Ubl_TECR_like"/>
    <property type="match status" value="1"/>
</dbReference>
<dbReference type="Proteomes" id="UP001165289">
    <property type="component" value="Unassembled WGS sequence"/>
</dbReference>
<keyword evidence="14" id="KW-0275">Fatty acid biosynthesis</keyword>
<evidence type="ECO:0000256" key="7">
    <source>
        <dbReference type="ARBA" id="ARBA00022824"/>
    </source>
</evidence>
<dbReference type="PANTHER" id="PTHR10556:SF28">
    <property type="entry name" value="VERY-LONG-CHAIN ENOYL-COA REDUCTASE"/>
    <property type="match status" value="1"/>
</dbReference>
<evidence type="ECO:0000256" key="6">
    <source>
        <dbReference type="ARBA" id="ARBA00022692"/>
    </source>
</evidence>
<dbReference type="Gene3D" id="3.10.20.90">
    <property type="entry name" value="Phosphatidylinositol 3-kinase Catalytic Subunit, Chain A, domain 1"/>
    <property type="match status" value="1"/>
</dbReference>
<name>A0AAV7K264_9METZ</name>
<proteinExistence type="inferred from homology"/>
<sequence length="303" mass="35145">MQLKIAHQRAPEKVICTLTGLESDSTILNVKNLYAIQKPKYYVSRQQFKFDPKEKALSDNKTLAELNITDNDTLYFKDLGPQIGWGIVFFWEYFGPLCIYPLFFLFPQYIYGTPIPKHDCVVELAAGCWIFHYFKRILETLFIHKFSHGTMPIMNLFKNSSYYWGFAAFIAYYVNHPQYTPPNFGEAQVYTGLAIFVFCELGNFSIHVALSNLRASGTTERRIPIPTLNPFTWLFGLVSCPNYSYEVAAWFGFSLMTQCLPALFFTLAGFLQMAIWAIGKHKNYRREFKDYPRGRYAIIPFLV</sequence>
<keyword evidence="8" id="KW-0276">Fatty acid metabolism</keyword>
<organism evidence="19 20">
    <name type="scientific">Oopsacas minuta</name>
    <dbReference type="NCBI Taxonomy" id="111878"/>
    <lineage>
        <taxon>Eukaryota</taxon>
        <taxon>Metazoa</taxon>
        <taxon>Porifera</taxon>
        <taxon>Hexactinellida</taxon>
        <taxon>Hexasterophora</taxon>
        <taxon>Lyssacinosida</taxon>
        <taxon>Leucopsacidae</taxon>
        <taxon>Oopsacas</taxon>
    </lineage>
</organism>
<comment type="catalytic activity">
    <reaction evidence="15">
        <text>a very-long-chain 2,3-saturated fatty acyl-CoA + NADP(+) = a very-long-chain (2E)-enoyl-CoA + NADPH + H(+)</text>
        <dbReference type="Rhea" id="RHEA:14473"/>
        <dbReference type="ChEBI" id="CHEBI:15378"/>
        <dbReference type="ChEBI" id="CHEBI:57783"/>
        <dbReference type="ChEBI" id="CHEBI:58349"/>
        <dbReference type="ChEBI" id="CHEBI:83724"/>
        <dbReference type="ChEBI" id="CHEBI:83728"/>
        <dbReference type="EC" id="1.3.1.93"/>
    </reaction>
</comment>
<keyword evidence="12" id="KW-0443">Lipid metabolism</keyword>
<keyword evidence="5" id="KW-0444">Lipid biosynthesis</keyword>
<dbReference type="GO" id="GO:0005789">
    <property type="term" value="C:endoplasmic reticulum membrane"/>
    <property type="evidence" value="ECO:0007669"/>
    <property type="project" value="UniProtKB-SubCell"/>
</dbReference>
<keyword evidence="9" id="KW-0521">NADP</keyword>
<dbReference type="AlphaFoldDB" id="A0AAV7K264"/>
<dbReference type="GO" id="GO:0102758">
    <property type="term" value="F:very-long-chain enoyl-CoA reductase activity"/>
    <property type="evidence" value="ECO:0007669"/>
    <property type="project" value="UniProtKB-EC"/>
</dbReference>
<keyword evidence="10 17" id="KW-1133">Transmembrane helix</keyword>
<feature type="transmembrane region" description="Helical" evidence="17">
    <location>
        <begin position="155"/>
        <end position="175"/>
    </location>
</feature>
<dbReference type="InterPro" id="IPR001104">
    <property type="entry name" value="3-oxo-5_a-steroid_4-DH_C"/>
</dbReference>
<evidence type="ECO:0000256" key="13">
    <source>
        <dbReference type="ARBA" id="ARBA00023136"/>
    </source>
</evidence>
<comment type="pathway">
    <text evidence="2">Lipid metabolism; fatty acid biosynthesis.</text>
</comment>
<dbReference type="GO" id="GO:0042761">
    <property type="term" value="P:very long-chain fatty acid biosynthetic process"/>
    <property type="evidence" value="ECO:0007669"/>
    <property type="project" value="TreeGrafter"/>
</dbReference>
<evidence type="ECO:0000256" key="4">
    <source>
        <dbReference type="ARBA" id="ARBA00012530"/>
    </source>
</evidence>
<dbReference type="SUPFAM" id="SSF54236">
    <property type="entry name" value="Ubiquitin-like"/>
    <property type="match status" value="1"/>
</dbReference>
<comment type="caution">
    <text evidence="19">The sequence shown here is derived from an EMBL/GenBank/DDBJ whole genome shotgun (WGS) entry which is preliminary data.</text>
</comment>
<evidence type="ECO:0000256" key="5">
    <source>
        <dbReference type="ARBA" id="ARBA00022516"/>
    </source>
</evidence>
<dbReference type="Pfam" id="PF02544">
    <property type="entry name" value="Steroid_dh"/>
    <property type="match status" value="1"/>
</dbReference>
<evidence type="ECO:0000256" key="15">
    <source>
        <dbReference type="ARBA" id="ARBA00051495"/>
    </source>
</evidence>
<keyword evidence="20" id="KW-1185">Reference proteome</keyword>
<evidence type="ECO:0000256" key="9">
    <source>
        <dbReference type="ARBA" id="ARBA00022857"/>
    </source>
</evidence>
<comment type="function">
    <text evidence="16">Catalyzes the last of the four reactions of the long-chain fatty acids elongation cycle. This endoplasmic reticulum-bound enzymatic process, allows the addition of 2 carbons to the chain of long- and very long-chain fatty acids/VLCFAs per cycle. This enzyme reduces the trans-2,3-enoyl-CoA fatty acid intermediate to an acyl-CoA that can be further elongated by entering a new cycle of elongation. Thereby, it participates in the production of VLCFAs of different chain lengths that are involved in multiple biological processes as precursors of membrane lipids and lipid mediators.</text>
</comment>
<evidence type="ECO:0000256" key="10">
    <source>
        <dbReference type="ARBA" id="ARBA00022989"/>
    </source>
</evidence>
<evidence type="ECO:0000313" key="20">
    <source>
        <dbReference type="Proteomes" id="UP001165289"/>
    </source>
</evidence>
<gene>
    <name evidence="19" type="ORF">LOD99_2739</name>
</gene>
<dbReference type="InterPro" id="IPR029071">
    <property type="entry name" value="Ubiquitin-like_domsf"/>
</dbReference>
<evidence type="ECO:0000256" key="14">
    <source>
        <dbReference type="ARBA" id="ARBA00023160"/>
    </source>
</evidence>
<dbReference type="FunFam" id="3.10.20.90:FF:000131">
    <property type="entry name" value="trans-2,3-enoyl-CoA reductase-like"/>
    <property type="match status" value="1"/>
</dbReference>
<feature type="transmembrane region" description="Helical" evidence="17">
    <location>
        <begin position="231"/>
        <end position="253"/>
    </location>
</feature>
<evidence type="ECO:0000256" key="17">
    <source>
        <dbReference type="SAM" id="Phobius"/>
    </source>
</evidence>
<evidence type="ECO:0000259" key="18">
    <source>
        <dbReference type="PROSITE" id="PS50053"/>
    </source>
</evidence>
<feature type="transmembrane region" description="Helical" evidence="17">
    <location>
        <begin position="83"/>
        <end position="103"/>
    </location>
</feature>
<feature type="domain" description="Ubiquitin-like" evidence="18">
    <location>
        <begin position="1"/>
        <end position="76"/>
    </location>
</feature>
<dbReference type="PANTHER" id="PTHR10556">
    <property type="entry name" value="3-OXO-5-ALPHA-STEROID 4-DEHYDROGENASE"/>
    <property type="match status" value="1"/>
</dbReference>
<feature type="transmembrane region" description="Helical" evidence="17">
    <location>
        <begin position="187"/>
        <end position="210"/>
    </location>
</feature>
<evidence type="ECO:0000256" key="11">
    <source>
        <dbReference type="ARBA" id="ARBA00023002"/>
    </source>
</evidence>
<dbReference type="FunFam" id="1.20.120.1630:FF:000010">
    <property type="entry name" value="Steroid alpha reductase family protein"/>
    <property type="match status" value="1"/>
</dbReference>
<dbReference type="EMBL" id="JAKMXF010000221">
    <property type="protein sequence ID" value="KAI6654860.1"/>
    <property type="molecule type" value="Genomic_DNA"/>
</dbReference>
<reference evidence="19 20" key="1">
    <citation type="journal article" date="2023" name="BMC Biol.">
        <title>The compact genome of the sponge Oopsacas minuta (Hexactinellida) is lacking key metazoan core genes.</title>
        <authorList>
            <person name="Santini S."/>
            <person name="Schenkelaars Q."/>
            <person name="Jourda C."/>
            <person name="Duchesne M."/>
            <person name="Belahbib H."/>
            <person name="Rocher C."/>
            <person name="Selva M."/>
            <person name="Riesgo A."/>
            <person name="Vervoort M."/>
            <person name="Leys S.P."/>
            <person name="Kodjabachian L."/>
            <person name="Le Bivic A."/>
            <person name="Borchiellini C."/>
            <person name="Claverie J.M."/>
            <person name="Renard E."/>
        </authorList>
    </citation>
    <scope>NUCLEOTIDE SEQUENCE [LARGE SCALE GENOMIC DNA]</scope>
    <source>
        <strain evidence="19">SPO-2</strain>
    </source>
</reference>
<evidence type="ECO:0000256" key="16">
    <source>
        <dbReference type="ARBA" id="ARBA00058640"/>
    </source>
</evidence>
<dbReference type="PROSITE" id="PS50244">
    <property type="entry name" value="S5A_REDUCTASE"/>
    <property type="match status" value="1"/>
</dbReference>
<feature type="transmembrane region" description="Helical" evidence="17">
    <location>
        <begin position="115"/>
        <end position="134"/>
    </location>
</feature>
<evidence type="ECO:0000256" key="2">
    <source>
        <dbReference type="ARBA" id="ARBA00005194"/>
    </source>
</evidence>
<evidence type="ECO:0000256" key="12">
    <source>
        <dbReference type="ARBA" id="ARBA00023098"/>
    </source>
</evidence>
<dbReference type="InterPro" id="IPR000626">
    <property type="entry name" value="Ubiquitin-like_dom"/>
</dbReference>
<keyword evidence="6 17" id="KW-0812">Transmembrane</keyword>
<comment type="subcellular location">
    <subcellularLocation>
        <location evidence="1">Endoplasmic reticulum membrane</location>
        <topology evidence="1">Multi-pass membrane protein</topology>
    </subcellularLocation>
</comment>
<keyword evidence="13 17" id="KW-0472">Membrane</keyword>
<evidence type="ECO:0000256" key="8">
    <source>
        <dbReference type="ARBA" id="ARBA00022832"/>
    </source>
</evidence>
<dbReference type="PROSITE" id="PS50053">
    <property type="entry name" value="UBIQUITIN_2"/>
    <property type="match status" value="1"/>
</dbReference>
<keyword evidence="11" id="KW-0560">Oxidoreductase</keyword>
<evidence type="ECO:0000313" key="19">
    <source>
        <dbReference type="EMBL" id="KAI6654860.1"/>
    </source>
</evidence>
<comment type="similarity">
    <text evidence="3">Belongs to the steroid 5-alpha reductase family.</text>
</comment>
<dbReference type="InterPro" id="IPR049127">
    <property type="entry name" value="TECR-like_N"/>
</dbReference>
<dbReference type="Pfam" id="PF21696">
    <property type="entry name" value="TECR_N"/>
    <property type="match status" value="1"/>
</dbReference>
<dbReference type="EC" id="1.3.1.93" evidence="4"/>
<keyword evidence="7" id="KW-0256">Endoplasmic reticulum</keyword>